<keyword evidence="8" id="KW-1185">Reference proteome</keyword>
<dbReference type="Proteomes" id="UP000623967">
    <property type="component" value="Unassembled WGS sequence"/>
</dbReference>
<comment type="subcellular location">
    <subcellularLocation>
        <location evidence="1">Cell membrane</location>
        <topology evidence="1">Multi-pass membrane protein</topology>
    </subcellularLocation>
</comment>
<name>A0ABS1TWH9_9BACI</name>
<dbReference type="RefSeq" id="WP_202656146.1">
    <property type="nucleotide sequence ID" value="NZ_JAESWB010000371.1"/>
</dbReference>
<sequence>MKKKFKMPTAYTLLFLIIVVIAALTWVVPGGKYDTKVDKATGEEIPIAGTYHQLPVDKQTPQGLWEVLNAPINGFFDAVDIALFVLVIGGFLGIIMKTGAIDAGITRVIRKLKGREQWLIPILMTLFAIGGTTYGMAEETIAFYPILIPVLIAAGYDALTAVSIIAIGAGIGCLGSTVNPFATGIASGFAGVSIGDGIGLRVIILVVTLIISILFVMRYAKKVKDDPSKSLIANMKEDNEKHFLSQQTGDVEFTSRHKAVLTVFGLTFVVMILGVIPWAAKFHVTIFEDLVNWLGKIPFIGKLLGGMIPLGDWWFGELTMLFLVSSIIIAFIYKMGEEEYTSTFMRGAADLLGVAIIIGISRGITVVMNAGGMTATVLHWGEGALEHLGSVAFTNISFLFYLPLSFLVPSTSGLATLSMPIMAPLADFAHVGRDLVITAYQSASGVINLVTPTSAVIMGALAIARIPYSTYLRHVWKLVVVISVVIMVILSAAAMMS</sequence>
<evidence type="ECO:0000256" key="6">
    <source>
        <dbReference type="SAM" id="Phobius"/>
    </source>
</evidence>
<protein>
    <submittedName>
        <fullName evidence="7">YfcC family protein</fullName>
    </submittedName>
</protein>
<dbReference type="EMBL" id="JAESWB010000371">
    <property type="protein sequence ID" value="MBL4954913.1"/>
    <property type="molecule type" value="Genomic_DNA"/>
</dbReference>
<evidence type="ECO:0000256" key="4">
    <source>
        <dbReference type="ARBA" id="ARBA00022989"/>
    </source>
</evidence>
<keyword evidence="2" id="KW-1003">Cell membrane</keyword>
<feature type="transmembrane region" description="Helical" evidence="6">
    <location>
        <begin position="12"/>
        <end position="29"/>
    </location>
</feature>
<feature type="transmembrane region" description="Helical" evidence="6">
    <location>
        <begin position="474"/>
        <end position="496"/>
    </location>
</feature>
<evidence type="ECO:0000256" key="5">
    <source>
        <dbReference type="ARBA" id="ARBA00023136"/>
    </source>
</evidence>
<feature type="transmembrane region" description="Helical" evidence="6">
    <location>
        <begin position="354"/>
        <end position="378"/>
    </location>
</feature>
<feature type="transmembrane region" description="Helical" evidence="6">
    <location>
        <begin position="117"/>
        <end position="135"/>
    </location>
</feature>
<keyword evidence="4 6" id="KW-1133">Transmembrane helix</keyword>
<comment type="caution">
    <text evidence="7">The sequence shown here is derived from an EMBL/GenBank/DDBJ whole genome shotgun (WGS) entry which is preliminary data.</text>
</comment>
<feature type="transmembrane region" description="Helical" evidence="6">
    <location>
        <begin position="198"/>
        <end position="220"/>
    </location>
</feature>
<feature type="transmembrane region" description="Helical" evidence="6">
    <location>
        <begin position="75"/>
        <end position="96"/>
    </location>
</feature>
<keyword evidence="5 6" id="KW-0472">Membrane</keyword>
<dbReference type="Pfam" id="PF03606">
    <property type="entry name" value="DcuC"/>
    <property type="match status" value="1"/>
</dbReference>
<feature type="transmembrane region" description="Helical" evidence="6">
    <location>
        <begin position="313"/>
        <end position="333"/>
    </location>
</feature>
<feature type="transmembrane region" description="Helical" evidence="6">
    <location>
        <begin position="166"/>
        <end position="192"/>
    </location>
</feature>
<feature type="transmembrane region" description="Helical" evidence="6">
    <location>
        <begin position="259"/>
        <end position="280"/>
    </location>
</feature>
<keyword evidence="3 6" id="KW-0812">Transmembrane</keyword>
<evidence type="ECO:0000313" key="7">
    <source>
        <dbReference type="EMBL" id="MBL4954913.1"/>
    </source>
</evidence>
<evidence type="ECO:0000313" key="8">
    <source>
        <dbReference type="Proteomes" id="UP000623967"/>
    </source>
</evidence>
<dbReference type="InterPro" id="IPR018385">
    <property type="entry name" value="C4_dicarb_anaerob_car-like"/>
</dbReference>
<proteinExistence type="predicted"/>
<evidence type="ECO:0000256" key="1">
    <source>
        <dbReference type="ARBA" id="ARBA00004651"/>
    </source>
</evidence>
<evidence type="ECO:0000256" key="2">
    <source>
        <dbReference type="ARBA" id="ARBA00022475"/>
    </source>
</evidence>
<feature type="transmembrane region" description="Helical" evidence="6">
    <location>
        <begin position="141"/>
        <end position="159"/>
    </location>
</feature>
<dbReference type="PANTHER" id="PTHR43652">
    <property type="entry name" value="BASIC AMINO ACID ANTIPORTER YFCC-RELATED"/>
    <property type="match status" value="1"/>
</dbReference>
<organism evidence="7 8">
    <name type="scientific">Neobacillus paridis</name>
    <dbReference type="NCBI Taxonomy" id="2803862"/>
    <lineage>
        <taxon>Bacteria</taxon>
        <taxon>Bacillati</taxon>
        <taxon>Bacillota</taxon>
        <taxon>Bacilli</taxon>
        <taxon>Bacillales</taxon>
        <taxon>Bacillaceae</taxon>
        <taxon>Neobacillus</taxon>
    </lineage>
</organism>
<reference evidence="7 8" key="1">
    <citation type="submission" date="2021-01" db="EMBL/GenBank/DDBJ databases">
        <title>Genome public.</title>
        <authorList>
            <person name="Liu C."/>
            <person name="Sun Q."/>
        </authorList>
    </citation>
    <scope>NUCLEOTIDE SEQUENCE [LARGE SCALE GENOMIC DNA]</scope>
    <source>
        <strain evidence="7 8">YIM B02564</strain>
    </source>
</reference>
<dbReference type="InterPro" id="IPR051679">
    <property type="entry name" value="DASS-Related_Transporters"/>
</dbReference>
<accession>A0ABS1TWH9</accession>
<gene>
    <name evidence="7" type="ORF">JK635_22395</name>
</gene>
<feature type="transmembrane region" description="Helical" evidence="6">
    <location>
        <begin position="398"/>
        <end position="425"/>
    </location>
</feature>
<evidence type="ECO:0000256" key="3">
    <source>
        <dbReference type="ARBA" id="ARBA00022692"/>
    </source>
</evidence>
<dbReference type="PANTHER" id="PTHR43652:SF6">
    <property type="entry name" value="ARGININE REPRESSOR"/>
    <property type="match status" value="1"/>
</dbReference>